<dbReference type="PANTHER" id="PTHR22939">
    <property type="entry name" value="SERINE PROTEASE FAMILY S1C HTRA-RELATED"/>
    <property type="match status" value="1"/>
</dbReference>
<evidence type="ECO:0000256" key="16">
    <source>
        <dbReference type="SAM" id="Phobius"/>
    </source>
</evidence>
<dbReference type="GO" id="GO:0006915">
    <property type="term" value="P:apoptotic process"/>
    <property type="evidence" value="ECO:0007669"/>
    <property type="project" value="UniProtKB-KW"/>
</dbReference>
<evidence type="ECO:0000313" key="19">
    <source>
        <dbReference type="Proteomes" id="UP001152888"/>
    </source>
</evidence>
<dbReference type="Gene3D" id="2.30.42.10">
    <property type="match status" value="1"/>
</dbReference>
<dbReference type="PROSITE" id="PS50106">
    <property type="entry name" value="PDZ"/>
    <property type="match status" value="1"/>
</dbReference>
<feature type="transmembrane region" description="Helical" evidence="16">
    <location>
        <begin position="46"/>
        <end position="66"/>
    </location>
</feature>
<dbReference type="Proteomes" id="UP001152888">
    <property type="component" value="Unassembled WGS sequence"/>
</dbReference>
<proteinExistence type="inferred from homology"/>
<keyword evidence="16" id="KW-1133">Transmembrane helix</keyword>
<dbReference type="AlphaFoldDB" id="A0A9P0KTA0"/>
<feature type="domain" description="PDZ" evidence="17">
    <location>
        <begin position="362"/>
        <end position="422"/>
    </location>
</feature>
<keyword evidence="16" id="KW-0812">Transmembrane</keyword>
<name>A0A9P0KTA0_ACAOB</name>
<evidence type="ECO:0000256" key="8">
    <source>
        <dbReference type="ARBA" id="ARBA00022703"/>
    </source>
</evidence>
<gene>
    <name evidence="18" type="ORF">ACAOBT_LOCUS14421</name>
</gene>
<evidence type="ECO:0000256" key="2">
    <source>
        <dbReference type="ARBA" id="ARBA00004304"/>
    </source>
</evidence>
<evidence type="ECO:0000256" key="4">
    <source>
        <dbReference type="ARBA" id="ARBA00010541"/>
    </source>
</evidence>
<dbReference type="SMART" id="SM00228">
    <property type="entry name" value="PDZ"/>
    <property type="match status" value="1"/>
</dbReference>
<keyword evidence="16" id="KW-0472">Membrane</keyword>
<dbReference type="InterPro" id="IPR009003">
    <property type="entry name" value="Peptidase_S1_PA"/>
</dbReference>
<dbReference type="PANTHER" id="PTHR22939:SF129">
    <property type="entry name" value="SERINE PROTEASE HTRA2, MITOCHONDRIAL"/>
    <property type="match status" value="1"/>
</dbReference>
<comment type="subcellular location">
    <subcellularLocation>
        <location evidence="3">Mitochondrion intermembrane space</location>
        <topology evidence="3">Single-pass membrane protein</topology>
    </subcellularLocation>
    <subcellularLocation>
        <location evidence="2">Mitochondrion membrane</location>
        <topology evidence="2">Single-pass membrane protein</topology>
    </subcellularLocation>
</comment>
<dbReference type="GO" id="GO:0006508">
    <property type="term" value="P:proteolysis"/>
    <property type="evidence" value="ECO:0007669"/>
    <property type="project" value="UniProtKB-KW"/>
</dbReference>
<protein>
    <recommendedName>
        <fullName evidence="6">Serine protease HTRA2, mitochondrial</fullName>
        <ecNumber evidence="5">3.4.21.108</ecNumber>
    </recommendedName>
    <alternativeName>
        <fullName evidence="13">High temperature requirement protein A2</fullName>
    </alternativeName>
</protein>
<evidence type="ECO:0000256" key="12">
    <source>
        <dbReference type="ARBA" id="ARBA00023145"/>
    </source>
</evidence>
<dbReference type="InterPro" id="IPR041489">
    <property type="entry name" value="PDZ_6"/>
</dbReference>
<feature type="region of interest" description="Disordered" evidence="15">
    <location>
        <begin position="106"/>
        <end position="130"/>
    </location>
</feature>
<dbReference type="Gene3D" id="2.40.10.120">
    <property type="match status" value="1"/>
</dbReference>
<evidence type="ECO:0000256" key="7">
    <source>
        <dbReference type="ARBA" id="ARBA00022670"/>
    </source>
</evidence>
<dbReference type="GO" id="GO:0004252">
    <property type="term" value="F:serine-type endopeptidase activity"/>
    <property type="evidence" value="ECO:0007669"/>
    <property type="project" value="InterPro"/>
</dbReference>
<comment type="similarity">
    <text evidence="4">Belongs to the peptidase S1C family.</text>
</comment>
<organism evidence="18 19">
    <name type="scientific">Acanthoscelides obtectus</name>
    <name type="common">Bean weevil</name>
    <name type="synonym">Bruchus obtectus</name>
    <dbReference type="NCBI Taxonomy" id="200917"/>
    <lineage>
        <taxon>Eukaryota</taxon>
        <taxon>Metazoa</taxon>
        <taxon>Ecdysozoa</taxon>
        <taxon>Arthropoda</taxon>
        <taxon>Hexapoda</taxon>
        <taxon>Insecta</taxon>
        <taxon>Pterygota</taxon>
        <taxon>Neoptera</taxon>
        <taxon>Endopterygota</taxon>
        <taxon>Coleoptera</taxon>
        <taxon>Polyphaga</taxon>
        <taxon>Cucujiformia</taxon>
        <taxon>Chrysomeloidea</taxon>
        <taxon>Chrysomelidae</taxon>
        <taxon>Bruchinae</taxon>
        <taxon>Bruchini</taxon>
        <taxon>Acanthoscelides</taxon>
    </lineage>
</organism>
<dbReference type="InterPro" id="IPR001478">
    <property type="entry name" value="PDZ"/>
</dbReference>
<dbReference type="SUPFAM" id="SSF50494">
    <property type="entry name" value="Trypsin-like serine proteases"/>
    <property type="match status" value="1"/>
</dbReference>
<keyword evidence="10" id="KW-0720">Serine protease</keyword>
<evidence type="ECO:0000256" key="15">
    <source>
        <dbReference type="SAM" id="MobiDB-lite"/>
    </source>
</evidence>
<evidence type="ECO:0000259" key="17">
    <source>
        <dbReference type="PROSITE" id="PS50106"/>
    </source>
</evidence>
<sequence>MKRSSLRNLIKYCRYIHNIPTPIRYSKPRIPKGDAGKQKQDRDIRILARIGLTSIYAIIISSYLWVKRNHDDSPIEDEYYLGVKPGCEFKDLTTKPASAAIQDTVEAKEGENPGSLAPVSQPGIENDPKEGTLRERYNFINKVVNHCAPAVFYLEIRDPYTKYLETGESVITSNGSGFVISEDGWALTNAHVVLNKPQSTITAFMRDGKSYKVYVEDVDVNLDLALLKLESLEKLPSLQFASVGDTAIGEWVVALGSPLSLSNSVTVGIVSCVDRPAEELGLKNYSMTYIQTDASITFGNSGGPLVNLDGHVIGINNLRMTSGISFAIPVEYVKKFLEQSRNRIKSGKNKGPMGKTLFGISTIPLSADVLADLLGNNVTIPNDIKNGLLIWKIVGDSLAAQSGLQPGDVITHINGVPAKEVSDIYLQTNVENVLELSVVQNGQRKKILIDPKSVVKDDSP</sequence>
<evidence type="ECO:0000256" key="11">
    <source>
        <dbReference type="ARBA" id="ARBA00022946"/>
    </source>
</evidence>
<dbReference type="SUPFAM" id="SSF50156">
    <property type="entry name" value="PDZ domain-like"/>
    <property type="match status" value="1"/>
</dbReference>
<keyword evidence="9" id="KW-0378">Hydrolase</keyword>
<evidence type="ECO:0000256" key="5">
    <source>
        <dbReference type="ARBA" id="ARBA00013033"/>
    </source>
</evidence>
<comment type="function">
    <text evidence="14">Serine protease that shows proteolytic activity against a non-specific substrate beta-casein. Promotes or induces cell death either by direct binding to and inhibition of BIRC proteins (also called inhibitor of apoptosis proteins, IAPs), leading to an increase in caspase activity, or by a BIRC inhibition-independent, caspase-independent and serine protease activity-dependent mechanism. Can antagonize antiapoptotic activity of th/Diap1 by directly inducing the degradation of th/Diap1.</text>
</comment>
<dbReference type="Pfam" id="PF13365">
    <property type="entry name" value="Trypsin_2"/>
    <property type="match status" value="1"/>
</dbReference>
<keyword evidence="7" id="KW-0645">Protease</keyword>
<dbReference type="InterPro" id="IPR001940">
    <property type="entry name" value="Peptidase_S1C"/>
</dbReference>
<accession>A0A9P0KTA0</accession>
<evidence type="ECO:0000256" key="9">
    <source>
        <dbReference type="ARBA" id="ARBA00022801"/>
    </source>
</evidence>
<evidence type="ECO:0000256" key="6">
    <source>
        <dbReference type="ARBA" id="ARBA00016929"/>
    </source>
</evidence>
<dbReference type="GO" id="GO:0031966">
    <property type="term" value="C:mitochondrial membrane"/>
    <property type="evidence" value="ECO:0007669"/>
    <property type="project" value="UniProtKB-SubCell"/>
</dbReference>
<dbReference type="Pfam" id="PF17820">
    <property type="entry name" value="PDZ_6"/>
    <property type="match status" value="1"/>
</dbReference>
<dbReference type="EMBL" id="CAKOFQ010006907">
    <property type="protein sequence ID" value="CAH1981333.1"/>
    <property type="molecule type" value="Genomic_DNA"/>
</dbReference>
<evidence type="ECO:0000256" key="10">
    <source>
        <dbReference type="ARBA" id="ARBA00022825"/>
    </source>
</evidence>
<keyword evidence="11" id="KW-0809">Transit peptide</keyword>
<evidence type="ECO:0000256" key="13">
    <source>
        <dbReference type="ARBA" id="ARBA00029644"/>
    </source>
</evidence>
<dbReference type="InterPro" id="IPR036034">
    <property type="entry name" value="PDZ_sf"/>
</dbReference>
<reference evidence="18" key="1">
    <citation type="submission" date="2022-03" db="EMBL/GenBank/DDBJ databases">
        <authorList>
            <person name="Sayadi A."/>
        </authorList>
    </citation>
    <scope>NUCLEOTIDE SEQUENCE</scope>
</reference>
<comment type="caution">
    <text evidence="18">The sequence shown here is derived from an EMBL/GenBank/DDBJ whole genome shotgun (WGS) entry which is preliminary data.</text>
</comment>
<dbReference type="OrthoDB" id="4217619at2759"/>
<keyword evidence="12" id="KW-0865">Zymogen</keyword>
<evidence type="ECO:0000256" key="3">
    <source>
        <dbReference type="ARBA" id="ARBA00004375"/>
    </source>
</evidence>
<dbReference type="PRINTS" id="PR00834">
    <property type="entry name" value="PROTEASES2C"/>
</dbReference>
<comment type="catalytic activity">
    <reaction evidence="1">
        <text>Cleavage of non-polar aliphatic amino-acids at the P1 position, with a preference for Val, Ile and Met. At the P2 and P3 positions, Arg is selected most strongly with a secondary preference for other hydrophilic residues.</text>
        <dbReference type="EC" id="3.4.21.108"/>
    </reaction>
</comment>
<evidence type="ECO:0000256" key="1">
    <source>
        <dbReference type="ARBA" id="ARBA00001760"/>
    </source>
</evidence>
<evidence type="ECO:0000256" key="14">
    <source>
        <dbReference type="ARBA" id="ARBA00035606"/>
    </source>
</evidence>
<evidence type="ECO:0000313" key="18">
    <source>
        <dbReference type="EMBL" id="CAH1981333.1"/>
    </source>
</evidence>
<dbReference type="GO" id="GO:0005758">
    <property type="term" value="C:mitochondrial intermembrane space"/>
    <property type="evidence" value="ECO:0007669"/>
    <property type="project" value="UniProtKB-SubCell"/>
</dbReference>
<dbReference type="GO" id="GO:0043065">
    <property type="term" value="P:positive regulation of apoptotic process"/>
    <property type="evidence" value="ECO:0007669"/>
    <property type="project" value="TreeGrafter"/>
</dbReference>
<keyword evidence="8" id="KW-0053">Apoptosis</keyword>
<dbReference type="EC" id="3.4.21.108" evidence="5"/>
<keyword evidence="19" id="KW-1185">Reference proteome</keyword>